<dbReference type="SUPFAM" id="SSF117856">
    <property type="entry name" value="AF0104/ALDC/Ptd012-like"/>
    <property type="match status" value="1"/>
</dbReference>
<dbReference type="InterPro" id="IPR025707">
    <property type="entry name" value="DNA_bp_PD1"/>
</dbReference>
<evidence type="ECO:0000259" key="1">
    <source>
        <dbReference type="PROSITE" id="PS51742"/>
    </source>
</evidence>
<dbReference type="PROSITE" id="PS51742">
    <property type="entry name" value="PPC"/>
    <property type="match status" value="1"/>
</dbReference>
<comment type="caution">
    <text evidence="2">The sequence shown here is derived from an EMBL/GenBank/DDBJ whole genome shotgun (WGS) entry which is preliminary data.</text>
</comment>
<keyword evidence="2" id="KW-0238">DNA-binding</keyword>
<dbReference type="AlphaFoldDB" id="A0A367FUY6"/>
<dbReference type="InterPro" id="IPR005175">
    <property type="entry name" value="PPC_dom"/>
</dbReference>
<dbReference type="RefSeq" id="WP_044962367.1">
    <property type="nucleotide sequence ID" value="NZ_PSQG01000024.1"/>
</dbReference>
<dbReference type="EMBL" id="PSQG01000024">
    <property type="protein sequence ID" value="RCH42272.1"/>
    <property type="molecule type" value="Genomic_DNA"/>
</dbReference>
<accession>A0A367FUY6</accession>
<dbReference type="CDD" id="cd11378">
    <property type="entry name" value="DUF296"/>
    <property type="match status" value="1"/>
</dbReference>
<dbReference type="Gene3D" id="3.30.1330.80">
    <property type="entry name" value="Hypothetical protein, similar to alpha- acetolactate decarboxylase, domain 2"/>
    <property type="match status" value="1"/>
</dbReference>
<proteinExistence type="predicted"/>
<dbReference type="PIRSF" id="PIRSF016702">
    <property type="entry name" value="DNA_bp_PD1"/>
    <property type="match status" value="1"/>
</dbReference>
<dbReference type="PANTHER" id="PTHR34988">
    <property type="entry name" value="PROTEIN, PUTATIVE-RELATED"/>
    <property type="match status" value="1"/>
</dbReference>
<dbReference type="GO" id="GO:0003677">
    <property type="term" value="F:DNA binding"/>
    <property type="evidence" value="ECO:0007669"/>
    <property type="project" value="UniProtKB-KW"/>
</dbReference>
<evidence type="ECO:0000313" key="3">
    <source>
        <dbReference type="Proteomes" id="UP000253208"/>
    </source>
</evidence>
<dbReference type="PANTHER" id="PTHR34988:SF1">
    <property type="entry name" value="DNA-BINDING PROTEIN"/>
    <property type="match status" value="1"/>
</dbReference>
<feature type="domain" description="PPC" evidence="1">
    <location>
        <begin position="4"/>
        <end position="139"/>
    </location>
</feature>
<reference evidence="2 3" key="1">
    <citation type="submission" date="2018-02" db="EMBL/GenBank/DDBJ databases">
        <title>Complete genome sequencing of Faecalibacterium prausnitzii strains isolated from the human gut.</title>
        <authorList>
            <person name="Fitzgerald B.C."/>
            <person name="Shkoporov A.N."/>
            <person name="Ross P.R."/>
            <person name="Hill C."/>
        </authorList>
    </citation>
    <scope>NUCLEOTIDE SEQUENCE [LARGE SCALE GENOMIC DNA]</scope>
    <source>
        <strain evidence="2 3">APC942/31-1</strain>
    </source>
</reference>
<gene>
    <name evidence="2" type="ORF">C4886_14575</name>
</gene>
<name>A0A367FUY6_9FIRM</name>
<evidence type="ECO:0000313" key="2">
    <source>
        <dbReference type="EMBL" id="RCH42272.1"/>
    </source>
</evidence>
<sequence length="139" mass="15517">MEYRRFGNTIYLRLDPKEEILEEIGKVAKKENIRLAQVTGLGAINDFTAGVYNTVTKEYHSIQFQGAFEIVSLTGTVTRKDGDVYLHLHIAAGDEEGHVHGGHLNRAIISATAEIQIQVIDGEIGREFSQEIGLNLFKF</sequence>
<protein>
    <submittedName>
        <fullName evidence="2">DNA-binding protein</fullName>
    </submittedName>
</protein>
<dbReference type="Proteomes" id="UP000253208">
    <property type="component" value="Unassembled WGS sequence"/>
</dbReference>
<dbReference type="Pfam" id="PF03479">
    <property type="entry name" value="PCC"/>
    <property type="match status" value="1"/>
</dbReference>
<organism evidence="2 3">
    <name type="scientific">Blautia obeum</name>
    <dbReference type="NCBI Taxonomy" id="40520"/>
    <lineage>
        <taxon>Bacteria</taxon>
        <taxon>Bacillati</taxon>
        <taxon>Bacillota</taxon>
        <taxon>Clostridia</taxon>
        <taxon>Lachnospirales</taxon>
        <taxon>Lachnospiraceae</taxon>
        <taxon>Blautia</taxon>
    </lineage>
</organism>